<keyword evidence="3" id="KW-0227">DNA damage</keyword>
<evidence type="ECO:0000256" key="8">
    <source>
        <dbReference type="RuleBase" id="RU364100"/>
    </source>
</evidence>
<evidence type="ECO:0000256" key="7">
    <source>
        <dbReference type="ARBA" id="ARBA00023239"/>
    </source>
</evidence>
<keyword evidence="7" id="KW-0456">Lyase</keyword>
<dbReference type="EC" id="3.4.-.-" evidence="8"/>
<proteinExistence type="inferred from homology"/>
<evidence type="ECO:0000256" key="1">
    <source>
        <dbReference type="ARBA" id="ARBA00008136"/>
    </source>
</evidence>
<evidence type="ECO:0000256" key="9">
    <source>
        <dbReference type="SAM" id="MobiDB-lite"/>
    </source>
</evidence>
<dbReference type="GO" id="GO:0016787">
    <property type="term" value="F:hydrolase activity"/>
    <property type="evidence" value="ECO:0007669"/>
    <property type="project" value="UniProtKB-KW"/>
</dbReference>
<dbReference type="Pfam" id="PF02586">
    <property type="entry name" value="SRAP"/>
    <property type="match status" value="1"/>
</dbReference>
<dbReference type="Gene3D" id="3.90.1680.10">
    <property type="entry name" value="SOS response associated peptidase-like"/>
    <property type="match status" value="1"/>
</dbReference>
<name>A0ABN8WZI9_9GAMM</name>
<dbReference type="Proteomes" id="UP001162030">
    <property type="component" value="Chromosome"/>
</dbReference>
<dbReference type="EMBL" id="OX458333">
    <property type="protein sequence ID" value="CAI8720623.1"/>
    <property type="molecule type" value="Genomic_DNA"/>
</dbReference>
<dbReference type="InterPro" id="IPR003738">
    <property type="entry name" value="SRAP"/>
</dbReference>
<evidence type="ECO:0000256" key="2">
    <source>
        <dbReference type="ARBA" id="ARBA00022670"/>
    </source>
</evidence>
<evidence type="ECO:0000313" key="11">
    <source>
        <dbReference type="Proteomes" id="UP001162030"/>
    </source>
</evidence>
<evidence type="ECO:0000313" key="10">
    <source>
        <dbReference type="EMBL" id="CAI8720623.1"/>
    </source>
</evidence>
<accession>A0ABN8WZI9</accession>
<evidence type="ECO:0000256" key="4">
    <source>
        <dbReference type="ARBA" id="ARBA00022801"/>
    </source>
</evidence>
<keyword evidence="2 8" id="KW-0645">Protease</keyword>
<protein>
    <recommendedName>
        <fullName evidence="8">Abasic site processing protein</fullName>
        <ecNumber evidence="8">3.4.-.-</ecNumber>
    </recommendedName>
</protein>
<dbReference type="RefSeq" id="WP_026608915.1">
    <property type="nucleotide sequence ID" value="NZ_OX458333.1"/>
</dbReference>
<dbReference type="SUPFAM" id="SSF143081">
    <property type="entry name" value="BB1717-like"/>
    <property type="match status" value="1"/>
</dbReference>
<keyword evidence="11" id="KW-1185">Reference proteome</keyword>
<organism evidence="10 11">
    <name type="scientific">Methylocaldum szegediense</name>
    <dbReference type="NCBI Taxonomy" id="73780"/>
    <lineage>
        <taxon>Bacteria</taxon>
        <taxon>Pseudomonadati</taxon>
        <taxon>Pseudomonadota</taxon>
        <taxon>Gammaproteobacteria</taxon>
        <taxon>Methylococcales</taxon>
        <taxon>Methylococcaceae</taxon>
        <taxon>Methylocaldum</taxon>
    </lineage>
</organism>
<reference evidence="10 11" key="1">
    <citation type="submission" date="2023-03" db="EMBL/GenBank/DDBJ databases">
        <authorList>
            <person name="Pearce D."/>
        </authorList>
    </citation>
    <scope>NUCLEOTIDE SEQUENCE [LARGE SCALE GENOMIC DNA]</scope>
    <source>
        <strain evidence="10">Msz</strain>
    </source>
</reference>
<feature type="region of interest" description="Disordered" evidence="9">
    <location>
        <begin position="207"/>
        <end position="227"/>
    </location>
</feature>
<sequence>MCGRFAQYTPPGRLARQFEISETKIRIFDARPRYNVAPTQPVLAVRLDPEGEREMVPLTWGLLPFWAKESKLPYSTINARAETVADKPAYRQPFRKRRCLIPADFFYEWKAEGTGKQPYAIGLQSGEPFALAGLWDRWEGDGQTIESCTIIVTRANTLMATIHDRMPVILPPSAYDVWLDPETPLETVQALLQPFAVEPMRLYPVSRRVNSPKNDDPTLVEPVAQAT</sequence>
<dbReference type="PANTHER" id="PTHR13604:SF0">
    <property type="entry name" value="ABASIC SITE PROCESSING PROTEIN HMCES"/>
    <property type="match status" value="1"/>
</dbReference>
<evidence type="ECO:0000256" key="6">
    <source>
        <dbReference type="ARBA" id="ARBA00023125"/>
    </source>
</evidence>
<comment type="similarity">
    <text evidence="1 8">Belongs to the SOS response-associated peptidase family.</text>
</comment>
<keyword evidence="5" id="KW-0190">Covalent protein-DNA linkage</keyword>
<keyword evidence="4 8" id="KW-0378">Hydrolase</keyword>
<dbReference type="InterPro" id="IPR036590">
    <property type="entry name" value="SRAP-like"/>
</dbReference>
<keyword evidence="6" id="KW-0238">DNA-binding</keyword>
<gene>
    <name evidence="10" type="primary">yoqW</name>
    <name evidence="10" type="ORF">MSZNOR_0084</name>
</gene>
<evidence type="ECO:0000256" key="5">
    <source>
        <dbReference type="ARBA" id="ARBA00023124"/>
    </source>
</evidence>
<evidence type="ECO:0000256" key="3">
    <source>
        <dbReference type="ARBA" id="ARBA00022763"/>
    </source>
</evidence>
<dbReference type="PANTHER" id="PTHR13604">
    <property type="entry name" value="DC12-RELATED"/>
    <property type="match status" value="1"/>
</dbReference>